<feature type="region of interest" description="Disordered" evidence="1">
    <location>
        <begin position="160"/>
        <end position="224"/>
    </location>
</feature>
<dbReference type="PANTHER" id="PTHR34120:SF2">
    <property type="entry name" value="OS01G0860900 PROTEIN"/>
    <property type="match status" value="1"/>
</dbReference>
<dbReference type="Proteomes" id="UP001345219">
    <property type="component" value="Chromosome 21"/>
</dbReference>
<evidence type="ECO:0000256" key="1">
    <source>
        <dbReference type="SAM" id="MobiDB-lite"/>
    </source>
</evidence>
<gene>
    <name evidence="2" type="ORF">SAY87_026735</name>
</gene>
<feature type="compositionally biased region" description="Basic and acidic residues" evidence="1">
    <location>
        <begin position="58"/>
        <end position="72"/>
    </location>
</feature>
<sequence>MVKLNALNIKLRPPSIKSLYPFTFTLLPLLSSHCLPPHAESMPQGVPISACTSGEITGETHRDPPEDDVGKRDDLDWPPQSFCLSKDAEVDWFVENSFYERKLSFKGMSLISKSLILNPTANNSSSSSMKPKASLIMGLPNMQKHGTEYPKSRRRCKLTRNTHLFLKHTDSSRTSGGRSPPPAEPSSPKVSCMGTVTSKDCSKKTRDSHSESERRGKSGLLSGCRDVRATAVHVPTAELHVSRRPTEPSAGTMREPISTFTAMRSIGAGKRPDLAGMVRFTASRRSSESWEQS</sequence>
<dbReference type="AlphaFoldDB" id="A0AAN7JED8"/>
<proteinExistence type="predicted"/>
<feature type="compositionally biased region" description="Basic and acidic residues" evidence="1">
    <location>
        <begin position="200"/>
        <end position="216"/>
    </location>
</feature>
<keyword evidence="3" id="KW-1185">Reference proteome</keyword>
<evidence type="ECO:0000313" key="3">
    <source>
        <dbReference type="Proteomes" id="UP001345219"/>
    </source>
</evidence>
<evidence type="ECO:0000313" key="2">
    <source>
        <dbReference type="EMBL" id="KAK4749286.1"/>
    </source>
</evidence>
<reference evidence="2 3" key="1">
    <citation type="journal article" date="2023" name="Hortic Res">
        <title>Pangenome of water caltrop reveals structural variations and asymmetric subgenome divergence after allopolyploidization.</title>
        <authorList>
            <person name="Zhang X."/>
            <person name="Chen Y."/>
            <person name="Wang L."/>
            <person name="Yuan Y."/>
            <person name="Fang M."/>
            <person name="Shi L."/>
            <person name="Lu R."/>
            <person name="Comes H.P."/>
            <person name="Ma Y."/>
            <person name="Chen Y."/>
            <person name="Huang G."/>
            <person name="Zhou Y."/>
            <person name="Zheng Z."/>
            <person name="Qiu Y."/>
        </authorList>
    </citation>
    <scope>NUCLEOTIDE SEQUENCE [LARGE SCALE GENOMIC DNA]</scope>
    <source>
        <tissue evidence="2">Roots</tissue>
    </source>
</reference>
<name>A0AAN7JED8_9MYRT</name>
<feature type="region of interest" description="Disordered" evidence="1">
    <location>
        <begin position="52"/>
        <end position="72"/>
    </location>
</feature>
<dbReference type="EMBL" id="JAXIOK010000018">
    <property type="protein sequence ID" value="KAK4749286.1"/>
    <property type="molecule type" value="Genomic_DNA"/>
</dbReference>
<dbReference type="PANTHER" id="PTHR34120">
    <property type="entry name" value="EXPRESSED PROTEIN"/>
    <property type="match status" value="1"/>
</dbReference>
<comment type="caution">
    <text evidence="2">The sequence shown here is derived from an EMBL/GenBank/DDBJ whole genome shotgun (WGS) entry which is preliminary data.</text>
</comment>
<organism evidence="2 3">
    <name type="scientific">Trapa incisa</name>
    <dbReference type="NCBI Taxonomy" id="236973"/>
    <lineage>
        <taxon>Eukaryota</taxon>
        <taxon>Viridiplantae</taxon>
        <taxon>Streptophyta</taxon>
        <taxon>Embryophyta</taxon>
        <taxon>Tracheophyta</taxon>
        <taxon>Spermatophyta</taxon>
        <taxon>Magnoliopsida</taxon>
        <taxon>eudicotyledons</taxon>
        <taxon>Gunneridae</taxon>
        <taxon>Pentapetalae</taxon>
        <taxon>rosids</taxon>
        <taxon>malvids</taxon>
        <taxon>Myrtales</taxon>
        <taxon>Lythraceae</taxon>
        <taxon>Trapa</taxon>
    </lineage>
</organism>
<protein>
    <submittedName>
        <fullName evidence="2">Uncharacterized protein</fullName>
    </submittedName>
</protein>
<accession>A0AAN7JED8</accession>